<dbReference type="InterPro" id="IPR041389">
    <property type="entry name" value="Importin_rep_6"/>
</dbReference>
<protein>
    <recommendedName>
        <fullName evidence="13">TOG domain-containing protein</fullName>
    </recommendedName>
</protein>
<dbReference type="Pfam" id="PF18816">
    <property type="entry name" value="Importin_rep_5"/>
    <property type="match status" value="1"/>
</dbReference>
<evidence type="ECO:0000256" key="8">
    <source>
        <dbReference type="PROSITE-ProRule" id="PRU00103"/>
    </source>
</evidence>
<evidence type="ECO:0000256" key="3">
    <source>
        <dbReference type="ARBA" id="ARBA00022448"/>
    </source>
</evidence>
<dbReference type="EMBL" id="CP063406">
    <property type="protein sequence ID" value="QSZ31437.1"/>
    <property type="molecule type" value="Genomic_DNA"/>
</dbReference>
<evidence type="ECO:0008006" key="13">
    <source>
        <dbReference type="Google" id="ProtNLM"/>
    </source>
</evidence>
<dbReference type="AlphaFoldDB" id="A0A8A3PAH2"/>
<keyword evidence="12" id="KW-1185">Reference proteome</keyword>
<evidence type="ECO:0000259" key="10">
    <source>
        <dbReference type="Pfam" id="PF25780"/>
    </source>
</evidence>
<dbReference type="GO" id="GO:0005634">
    <property type="term" value="C:nucleus"/>
    <property type="evidence" value="ECO:0007669"/>
    <property type="project" value="UniProtKB-SubCell"/>
</dbReference>
<dbReference type="SUPFAM" id="SSF48371">
    <property type="entry name" value="ARM repeat"/>
    <property type="match status" value="2"/>
</dbReference>
<dbReference type="InterPro" id="IPR040122">
    <property type="entry name" value="Importin_beta"/>
</dbReference>
<feature type="domain" description="Importin subunit beta-1/Transportin-1-like TPR repeats" evidence="9">
    <location>
        <begin position="469"/>
        <end position="641"/>
    </location>
</feature>
<dbReference type="Pfam" id="PF18829">
    <property type="entry name" value="Importin_rep_6"/>
    <property type="match status" value="1"/>
</dbReference>
<dbReference type="Pfam" id="PF25574">
    <property type="entry name" value="TPR_IMB1"/>
    <property type="match status" value="1"/>
</dbReference>
<dbReference type="PANTHER" id="PTHR10527">
    <property type="entry name" value="IMPORTIN BETA"/>
    <property type="match status" value="1"/>
</dbReference>
<feature type="domain" description="IPO4/5-like TPR repeats" evidence="10">
    <location>
        <begin position="113"/>
        <end position="268"/>
    </location>
</feature>
<dbReference type="Proteomes" id="UP000672032">
    <property type="component" value="Chromosome 2"/>
</dbReference>
<organism evidence="11 12">
    <name type="scientific">Monilinia vaccinii-corymbosi</name>
    <dbReference type="NCBI Taxonomy" id="61207"/>
    <lineage>
        <taxon>Eukaryota</taxon>
        <taxon>Fungi</taxon>
        <taxon>Dikarya</taxon>
        <taxon>Ascomycota</taxon>
        <taxon>Pezizomycotina</taxon>
        <taxon>Leotiomycetes</taxon>
        <taxon>Helotiales</taxon>
        <taxon>Sclerotiniaceae</taxon>
        <taxon>Monilinia</taxon>
    </lineage>
</organism>
<evidence type="ECO:0000256" key="2">
    <source>
        <dbReference type="ARBA" id="ARBA00004496"/>
    </source>
</evidence>
<keyword evidence="6" id="KW-0653">Protein transport</keyword>
<dbReference type="InterPro" id="IPR016024">
    <property type="entry name" value="ARM-type_fold"/>
</dbReference>
<dbReference type="InterPro" id="IPR041653">
    <property type="entry name" value="Importin_rep_4"/>
</dbReference>
<dbReference type="GO" id="GO:0006606">
    <property type="term" value="P:protein import into nucleus"/>
    <property type="evidence" value="ECO:0007669"/>
    <property type="project" value="InterPro"/>
</dbReference>
<dbReference type="InterPro" id="IPR021133">
    <property type="entry name" value="HEAT_type_2"/>
</dbReference>
<evidence type="ECO:0000256" key="5">
    <source>
        <dbReference type="ARBA" id="ARBA00022737"/>
    </source>
</evidence>
<name>A0A8A3PAH2_9HELO</name>
<dbReference type="Pfam" id="PF25780">
    <property type="entry name" value="TPR_IPO5"/>
    <property type="match status" value="1"/>
</dbReference>
<accession>A0A8A3PAH2</accession>
<keyword evidence="4" id="KW-0963">Cytoplasm</keyword>
<evidence type="ECO:0000313" key="11">
    <source>
        <dbReference type="EMBL" id="QSZ31437.1"/>
    </source>
</evidence>
<dbReference type="InterPro" id="IPR058584">
    <property type="entry name" value="IMB1_TNPO1-like_TPR"/>
</dbReference>
<feature type="repeat" description="HEAT" evidence="8">
    <location>
        <begin position="179"/>
        <end position="217"/>
    </location>
</feature>
<keyword evidence="5" id="KW-0677">Repeat</keyword>
<sequence>MSVLPAEAHTELAQLLSALQCIDNNVRSPAEEHLNSNWVAAKPELLLMGLVEHIHGSNDTTTRAFAAIIFRRIASKPRKIDDNSTIELFLAIPKQQAYAIRHKLIEALGLEKSNSVRNKIGDAVAEIAREYSDNGDQWPEILGVLSTLSSSQVPGQREIAYRIFATTPGIIEKQHEDTVLTAFKGGFQDSETEVRLAAMEAFASFFSSLGKQSQPKYYALIPEVLSILPPLKEAQDSEGLTTALISLMNLAEVAPKMFKPLFHNLVTFSIQIIQDKELTDQARQNALELMVTFADYAPAMVKKDPSFVTDMITQCLSLMTDIGADDDDAAEWNASDDMDPEESDLNHVAGEQCMDRLANKLGGSVILAPTFNWLPRMMLSEAWRDRHAALMAISAISEGCRDLMLGELNRVLELVIPALSDPHPRVRWAGCNALGQMSTDFAGTMQEQYHQNVVRNIIPVLRSPEPRVQAHAAAALVNFCEEAEKRILEPYLDELLNDLFQLLQSPKRYVQEQALSTIATIADSAEAAFAKYYDTLMPILFNVLKEDSTKELRLLRAKAMECATLIALAVGRERLGNDATVLVQLLASVQQGLVDADDPQAQYLMHCWGRMCRVMGTDFLEYLGYVMPPLLELASVKADIQLLDDEDAVDAVQAQEGWELVPLKGKVIGIKTSTLDDKHMAIELLVVYAQVLEAHFASYVQAVMATIALPGLAFFFHDPVRVVSAKCVPQLLNSYKKAYGAESVETRDLWANTIPKILEVLSAEPAIDTLAEMYQCFYESVEVMGKNCLTQQHMESFMESAISALDDYKDRVKARMDERADANREEGDEESEETLYAIEDDQTLLSDMNKAFHCIFKNHGTQFLPSWEKLLTTYSAFLSSEDPTQRQWGLCIIDDVLEFCGDLSYQYMESLIKNPLIAGCQDAAPANRQAATYGIGVAAQRGGSQWTQFVGGVIGLLFRATQIPNARADDDVYATENACAAIAKILHFNPGGVANQQEVVTAWVDTLPVVNDEEAAPYAYLFLTQLIEQQNPAVTSQPDKVFVFVVQALEAETLQGPTATRVVEATKNLLATSGVAPAHLLAQLSVDTQAMVQAWFA</sequence>
<evidence type="ECO:0000256" key="4">
    <source>
        <dbReference type="ARBA" id="ARBA00022490"/>
    </source>
</evidence>
<dbReference type="PROSITE" id="PS50077">
    <property type="entry name" value="HEAT_REPEAT"/>
    <property type="match status" value="1"/>
</dbReference>
<evidence type="ECO:0000313" key="12">
    <source>
        <dbReference type="Proteomes" id="UP000672032"/>
    </source>
</evidence>
<dbReference type="InterPro" id="IPR040928">
    <property type="entry name" value="Importin_rep_5"/>
</dbReference>
<reference evidence="11" key="1">
    <citation type="submission" date="2020-10" db="EMBL/GenBank/DDBJ databases">
        <title>Genome Sequence of Monilinia vaccinii-corymbosi Sheds Light on Mummy Berry Disease Infection of Blueberry and Mating Type.</title>
        <authorList>
            <person name="Yow A.G."/>
            <person name="Zhang Y."/>
            <person name="Bansal K."/>
            <person name="Eacker S.M."/>
            <person name="Sullivan S."/>
            <person name="Liachko I."/>
            <person name="Cubeta M.A."/>
            <person name="Rollins J.A."/>
            <person name="Ashrafi H."/>
        </authorList>
    </citation>
    <scope>NUCLEOTIDE SEQUENCE</scope>
    <source>
        <strain evidence="11">RL-1</strain>
    </source>
</reference>
<evidence type="ECO:0000256" key="7">
    <source>
        <dbReference type="ARBA" id="ARBA00023242"/>
    </source>
</evidence>
<proteinExistence type="predicted"/>
<evidence type="ECO:0000256" key="6">
    <source>
        <dbReference type="ARBA" id="ARBA00022927"/>
    </source>
</evidence>
<evidence type="ECO:0000256" key="1">
    <source>
        <dbReference type="ARBA" id="ARBA00004123"/>
    </source>
</evidence>
<dbReference type="InterPro" id="IPR057672">
    <property type="entry name" value="TPR_IPO4/5"/>
</dbReference>
<dbReference type="OrthoDB" id="543373at2759"/>
<comment type="subcellular location">
    <subcellularLocation>
        <location evidence="2">Cytoplasm</location>
    </subcellularLocation>
    <subcellularLocation>
        <location evidence="1">Nucleus</location>
    </subcellularLocation>
</comment>
<dbReference type="GO" id="GO:0005737">
    <property type="term" value="C:cytoplasm"/>
    <property type="evidence" value="ECO:0007669"/>
    <property type="project" value="UniProtKB-SubCell"/>
</dbReference>
<gene>
    <name evidence="11" type="ORF">DSL72_001002</name>
</gene>
<dbReference type="InterPro" id="IPR011989">
    <property type="entry name" value="ARM-like"/>
</dbReference>
<dbReference type="Pfam" id="PF13513">
    <property type="entry name" value="HEAT_EZ"/>
    <property type="match status" value="1"/>
</dbReference>
<keyword evidence="3" id="KW-0813">Transport</keyword>
<dbReference type="Pfam" id="PF18808">
    <property type="entry name" value="Importin_rep_4"/>
    <property type="match status" value="1"/>
</dbReference>
<keyword evidence="7" id="KW-0539">Nucleus</keyword>
<evidence type="ECO:0000259" key="9">
    <source>
        <dbReference type="Pfam" id="PF25574"/>
    </source>
</evidence>
<dbReference type="Gene3D" id="1.25.10.10">
    <property type="entry name" value="Leucine-rich Repeat Variant"/>
    <property type="match status" value="1"/>
</dbReference>